<accession>A0A2P2J0D6</accession>
<dbReference type="AlphaFoldDB" id="A0A2P2J0D6"/>
<protein>
    <submittedName>
        <fullName evidence="1">Uncharacterized protein</fullName>
    </submittedName>
</protein>
<reference evidence="1" key="1">
    <citation type="submission" date="2018-02" db="EMBL/GenBank/DDBJ databases">
        <title>Rhizophora mucronata_Transcriptome.</title>
        <authorList>
            <person name="Meera S.P."/>
            <person name="Sreeshan A."/>
            <person name="Augustine A."/>
        </authorList>
    </citation>
    <scope>NUCLEOTIDE SEQUENCE</scope>
    <source>
        <tissue evidence="1">Leaf</tissue>
    </source>
</reference>
<name>A0A2P2J0D6_RHIMU</name>
<organism evidence="1">
    <name type="scientific">Rhizophora mucronata</name>
    <name type="common">Asiatic mangrove</name>
    <dbReference type="NCBI Taxonomy" id="61149"/>
    <lineage>
        <taxon>Eukaryota</taxon>
        <taxon>Viridiplantae</taxon>
        <taxon>Streptophyta</taxon>
        <taxon>Embryophyta</taxon>
        <taxon>Tracheophyta</taxon>
        <taxon>Spermatophyta</taxon>
        <taxon>Magnoliopsida</taxon>
        <taxon>eudicotyledons</taxon>
        <taxon>Gunneridae</taxon>
        <taxon>Pentapetalae</taxon>
        <taxon>rosids</taxon>
        <taxon>fabids</taxon>
        <taxon>Malpighiales</taxon>
        <taxon>Rhizophoraceae</taxon>
        <taxon>Rhizophora</taxon>
    </lineage>
</organism>
<proteinExistence type="predicted"/>
<dbReference type="EMBL" id="GGEC01006475">
    <property type="protein sequence ID" value="MBW86958.1"/>
    <property type="molecule type" value="Transcribed_RNA"/>
</dbReference>
<sequence>MGVGLEMRPSGFLRSNNPCLFSDLANCLTFLLCATAS</sequence>
<evidence type="ECO:0000313" key="1">
    <source>
        <dbReference type="EMBL" id="MBW86958.1"/>
    </source>
</evidence>